<dbReference type="RefSeq" id="WP_039770089.1">
    <property type="nucleotide sequence ID" value="NZ_BJLA01000001.1"/>
</dbReference>
<gene>
    <name evidence="2" type="ORF">CDIOL_03330</name>
</gene>
<keyword evidence="1" id="KW-0472">Membrane</keyword>
<sequence length="180" mass="20299">MIEVNLTRFLTGVATKKLTKDTVKKKGARDDDGNLILRESKITSILAVILFIVMFSALTFLAITATDIEDRNTFIAVNVMFSILFIILAIYLKISKKVITEDSIISQGLFFKKVIKFNLIESIECKSTGNNVRLILKGNGKKIIVPAMLIGFNEFFEILEKRVGQEKCRMAKLTIESFIK</sequence>
<keyword evidence="3" id="KW-1185">Reference proteome</keyword>
<feature type="transmembrane region" description="Helical" evidence="1">
    <location>
        <begin position="45"/>
        <end position="66"/>
    </location>
</feature>
<evidence type="ECO:0000313" key="2">
    <source>
        <dbReference type="EMBL" id="GEA29410.1"/>
    </source>
</evidence>
<feature type="transmembrane region" description="Helical" evidence="1">
    <location>
        <begin position="72"/>
        <end position="92"/>
    </location>
</feature>
<evidence type="ECO:0000313" key="3">
    <source>
        <dbReference type="Proteomes" id="UP000325212"/>
    </source>
</evidence>
<keyword evidence="1" id="KW-1133">Transmembrane helix</keyword>
<proteinExistence type="predicted"/>
<accession>A0AAV3VTS4</accession>
<name>A0AAV3VTS4_9CLOT</name>
<dbReference type="EMBL" id="BJLA01000001">
    <property type="protein sequence ID" value="GEA29410.1"/>
    <property type="molecule type" value="Genomic_DNA"/>
</dbReference>
<keyword evidence="1" id="KW-0812">Transmembrane</keyword>
<dbReference type="AlphaFoldDB" id="A0AAV3VTS4"/>
<organism evidence="2 3">
    <name type="scientific">Clostridium diolis</name>
    <dbReference type="NCBI Taxonomy" id="223919"/>
    <lineage>
        <taxon>Bacteria</taxon>
        <taxon>Bacillati</taxon>
        <taxon>Bacillota</taxon>
        <taxon>Clostridia</taxon>
        <taxon>Eubacteriales</taxon>
        <taxon>Clostridiaceae</taxon>
        <taxon>Clostridium</taxon>
    </lineage>
</organism>
<comment type="caution">
    <text evidence="2">The sequence shown here is derived from an EMBL/GenBank/DDBJ whole genome shotgun (WGS) entry which is preliminary data.</text>
</comment>
<dbReference type="Proteomes" id="UP000325212">
    <property type="component" value="Unassembled WGS sequence"/>
</dbReference>
<reference evidence="2 3" key="1">
    <citation type="submission" date="2019-06" db="EMBL/GenBank/DDBJ databases">
        <title>Draft genome sequence of Clostridium diolis DSM 15410.</title>
        <authorList>
            <person name="Kobayashi H."/>
            <person name="Tanizawa Y."/>
            <person name="Tohno M."/>
        </authorList>
    </citation>
    <scope>NUCLEOTIDE SEQUENCE [LARGE SCALE GENOMIC DNA]</scope>
    <source>
        <strain evidence="2 3">DSM 15410</strain>
    </source>
</reference>
<protein>
    <submittedName>
        <fullName evidence="2">Uncharacterized protein</fullName>
    </submittedName>
</protein>
<evidence type="ECO:0000256" key="1">
    <source>
        <dbReference type="SAM" id="Phobius"/>
    </source>
</evidence>